<evidence type="ECO:0000313" key="3">
    <source>
        <dbReference type="RefSeq" id="XP_018016493.1"/>
    </source>
</evidence>
<accession>A0A8B7NS10</accession>
<dbReference type="PROSITE" id="PS50041">
    <property type="entry name" value="C_TYPE_LECTIN_2"/>
    <property type="match status" value="1"/>
</dbReference>
<sequence length="238" mass="26187">MGDFKKSPTELPAPEIDSSALAYINSWQTPGNLTFEGVIQSDPCNLIRGFKVTLTNSSKGYNDTVIEVPKQDTFLVLDCKTVDVFQTLRTTALTVDGKELTPNFPSFDPVSTNDDYSKIYDRTIQSCLYSMGGASISSFNNTDFCASRGLRTFGEELYLKSLAAPGVLNESFLVDLKFYPASGEWKWTSSMNVLPFNASHWWSGYMQPTTKWCATYNRATLQLADLSCSSGASVACVG</sequence>
<evidence type="ECO:0000259" key="1">
    <source>
        <dbReference type="PROSITE" id="PS50041"/>
    </source>
</evidence>
<organism evidence="2 3">
    <name type="scientific">Hyalella azteca</name>
    <name type="common">Amphipod</name>
    <dbReference type="NCBI Taxonomy" id="294128"/>
    <lineage>
        <taxon>Eukaryota</taxon>
        <taxon>Metazoa</taxon>
        <taxon>Ecdysozoa</taxon>
        <taxon>Arthropoda</taxon>
        <taxon>Crustacea</taxon>
        <taxon>Multicrustacea</taxon>
        <taxon>Malacostraca</taxon>
        <taxon>Eumalacostraca</taxon>
        <taxon>Peracarida</taxon>
        <taxon>Amphipoda</taxon>
        <taxon>Senticaudata</taxon>
        <taxon>Talitrida</taxon>
        <taxon>Talitroidea</taxon>
        <taxon>Hyalellidae</taxon>
        <taxon>Hyalella</taxon>
    </lineage>
</organism>
<dbReference type="InterPro" id="IPR016187">
    <property type="entry name" value="CTDL_fold"/>
</dbReference>
<evidence type="ECO:0000313" key="2">
    <source>
        <dbReference type="Proteomes" id="UP000694843"/>
    </source>
</evidence>
<name>A0A8B7NS10_HYAAZ</name>
<dbReference type="InterPro" id="IPR001304">
    <property type="entry name" value="C-type_lectin-like"/>
</dbReference>
<proteinExistence type="predicted"/>
<protein>
    <submittedName>
        <fullName evidence="3">Uncharacterized protein LOC108673212</fullName>
    </submittedName>
</protein>
<keyword evidence="2" id="KW-1185">Reference proteome</keyword>
<dbReference type="Proteomes" id="UP000694843">
    <property type="component" value="Unplaced"/>
</dbReference>
<dbReference type="SUPFAM" id="SSF56436">
    <property type="entry name" value="C-type lectin-like"/>
    <property type="match status" value="1"/>
</dbReference>
<gene>
    <name evidence="3" type="primary">LOC108673212</name>
</gene>
<dbReference type="AlphaFoldDB" id="A0A8B7NS10"/>
<dbReference type="RefSeq" id="XP_018016493.1">
    <property type="nucleotide sequence ID" value="XM_018161004.2"/>
</dbReference>
<feature type="domain" description="C-type lectin" evidence="1">
    <location>
        <begin position="120"/>
        <end position="237"/>
    </location>
</feature>
<dbReference type="GeneID" id="108673212"/>
<reference evidence="3" key="1">
    <citation type="submission" date="2025-08" db="UniProtKB">
        <authorList>
            <consortium name="RefSeq"/>
        </authorList>
    </citation>
    <scope>IDENTIFICATION</scope>
    <source>
        <tissue evidence="3">Whole organism</tissue>
    </source>
</reference>
<dbReference type="KEGG" id="hazt:108673212"/>